<dbReference type="AlphaFoldDB" id="A0A2N5DU33"/>
<dbReference type="Gene3D" id="2.40.160.20">
    <property type="match status" value="1"/>
</dbReference>
<evidence type="ECO:0000313" key="3">
    <source>
        <dbReference type="Proteomes" id="UP000234240"/>
    </source>
</evidence>
<keyword evidence="3" id="KW-1185">Reference proteome</keyword>
<dbReference type="OrthoDB" id="5294829at2"/>
<dbReference type="Pfam" id="PF11578">
    <property type="entry name" value="DUF3237"/>
    <property type="match status" value="1"/>
</dbReference>
<dbReference type="EMBL" id="PJZF01000037">
    <property type="protein sequence ID" value="PLR30262.1"/>
    <property type="molecule type" value="Genomic_DNA"/>
</dbReference>
<accession>A0A2N5DU33</accession>
<evidence type="ECO:0000256" key="1">
    <source>
        <dbReference type="HAMAP-Rule" id="MF_00775"/>
    </source>
</evidence>
<organism evidence="2 3">
    <name type="scientific">Chimaeribacter californicus</name>
    <dbReference type="NCBI Taxonomy" id="2060067"/>
    <lineage>
        <taxon>Bacteria</taxon>
        <taxon>Pseudomonadati</taxon>
        <taxon>Pseudomonadota</taxon>
        <taxon>Gammaproteobacteria</taxon>
        <taxon>Enterobacterales</taxon>
        <taxon>Yersiniaceae</taxon>
        <taxon>Chimaeribacter</taxon>
    </lineage>
</organism>
<comment type="caution">
    <text evidence="2">The sequence shown here is derived from an EMBL/GenBank/DDBJ whole genome shotgun (WGS) entry which is preliminary data.</text>
</comment>
<dbReference type="InterPro" id="IPR020915">
    <property type="entry name" value="UPF0311"/>
</dbReference>
<dbReference type="PANTHER" id="PTHR37315:SF1">
    <property type="entry name" value="UPF0311 PROTEIN BLR7842"/>
    <property type="match status" value="1"/>
</dbReference>
<dbReference type="PANTHER" id="PTHR37315">
    <property type="entry name" value="UPF0311 PROTEIN BLR7842"/>
    <property type="match status" value="1"/>
</dbReference>
<comment type="similarity">
    <text evidence="1">Belongs to the UPF0311 family.</text>
</comment>
<sequence length="156" mass="17518">MTPELTLSFSLSLTVDTPTIVSRSPEFGKRQLIPILSGTLSGALSGHVLPGGVDSQIIDASGLCRLSARYAVETHDGDRFYIENNGLRRIPADWRSRLFDDDLAFFSEIPPGEIYFRTTPQFEVYSDRLRWLTENLFIASGIRHPGGLDIHFYQVK</sequence>
<name>A0A2N5DU33_9GAMM</name>
<dbReference type="RefSeq" id="WP_101818517.1">
    <property type="nucleotide sequence ID" value="NZ_PJZF01000037.1"/>
</dbReference>
<protein>
    <recommendedName>
        <fullName evidence="1">UPF0311 protein CYR55_22345</fullName>
    </recommendedName>
</protein>
<gene>
    <name evidence="2" type="ORF">CYR55_22345</name>
</gene>
<dbReference type="HAMAP" id="MF_00775">
    <property type="entry name" value="UPF0311"/>
    <property type="match status" value="1"/>
</dbReference>
<proteinExistence type="inferred from homology"/>
<reference evidence="2 3" key="1">
    <citation type="submission" date="2017-12" db="EMBL/GenBank/DDBJ databases">
        <title>Characterization of six clinical isolates of Enterochimera gen. nov., a novel genus of the Yersiniaciae family and the three species Enterochimera arupensis sp. nov., Enterochimera coloradensis sp. nov, and Enterochimera californica sp. nov.</title>
        <authorList>
            <person name="Rossi A."/>
            <person name="Fisher M."/>
        </authorList>
    </citation>
    <scope>NUCLEOTIDE SEQUENCE [LARGE SCALE GENOMIC DNA]</scope>
    <source>
        <strain evidence="3">2015-Iso6</strain>
    </source>
</reference>
<dbReference type="Proteomes" id="UP000234240">
    <property type="component" value="Unassembled WGS sequence"/>
</dbReference>
<evidence type="ECO:0000313" key="2">
    <source>
        <dbReference type="EMBL" id="PLR30262.1"/>
    </source>
</evidence>